<keyword evidence="2" id="KW-0812">Transmembrane</keyword>
<evidence type="ECO:0000313" key="4">
    <source>
        <dbReference type="Proteomes" id="UP000032233"/>
    </source>
</evidence>
<dbReference type="InParanoid" id="A0A0D2K1D6"/>
<reference evidence="3 4" key="1">
    <citation type="submission" date="2013-11" db="EMBL/GenBank/DDBJ databases">
        <title>Metagenomic analysis of a methanogenic consortium involved in long chain n-alkane degradation.</title>
        <authorList>
            <person name="Davidova I.A."/>
            <person name="Callaghan A.V."/>
            <person name="Wawrik B."/>
            <person name="Pruitt S."/>
            <person name="Marks C."/>
            <person name="Duncan K.E."/>
            <person name="Suflita J.M."/>
        </authorList>
    </citation>
    <scope>NUCLEOTIDE SEQUENCE [LARGE SCALE GENOMIC DNA]</scope>
    <source>
        <strain evidence="3 4">SPR</strain>
    </source>
</reference>
<dbReference type="EMBL" id="AZAC01000003">
    <property type="protein sequence ID" value="KIX15485.1"/>
    <property type="molecule type" value="Genomic_DNA"/>
</dbReference>
<dbReference type="InterPro" id="IPR015001">
    <property type="entry name" value="DUF1850"/>
</dbReference>
<accession>A0A0D2K1D6</accession>
<feature type="transmembrane region" description="Helical" evidence="2">
    <location>
        <begin position="28"/>
        <end position="49"/>
    </location>
</feature>
<evidence type="ECO:0000313" key="3">
    <source>
        <dbReference type="EMBL" id="KIX15485.1"/>
    </source>
</evidence>
<comment type="caution">
    <text evidence="3">The sequence shown here is derived from an EMBL/GenBank/DDBJ whole genome shotgun (WGS) entry which is preliminary data.</text>
</comment>
<dbReference type="Proteomes" id="UP000032233">
    <property type="component" value="Unassembled WGS sequence"/>
</dbReference>
<proteinExistence type="predicted"/>
<dbReference type="Pfam" id="PF08905">
    <property type="entry name" value="DUF1850"/>
    <property type="match status" value="1"/>
</dbReference>
<evidence type="ECO:0000256" key="1">
    <source>
        <dbReference type="SAM" id="MobiDB-lite"/>
    </source>
</evidence>
<protein>
    <recommendedName>
        <fullName evidence="5">DUF1850 domain-containing protein</fullName>
    </recommendedName>
</protein>
<feature type="region of interest" description="Disordered" evidence="1">
    <location>
        <begin position="1"/>
        <end position="20"/>
    </location>
</feature>
<dbReference type="AlphaFoldDB" id="A0A0D2K1D6"/>
<sequence length="206" mass="22536">MAKEPQRQSKSPGSLAAQADRRKKLPRLSLKLIIIPAVAAFLAVTALVMQPITALTIRLPREKNRLVEAVKASTGEQLFLTYRHSVEKTKVQGVFEVAGKGLLNLATKMESVGTGLPNTSPERTTRQGKWLVVDEGKKLLPNIRFFLSPINQTQLTIGRKALDLNSLKSGSLLVIGVEHPSLAAWLKYIAGFGPWTPQGGQNEEVH</sequence>
<name>A0A0D2K1D6_9BACT</name>
<keyword evidence="2" id="KW-1133">Transmembrane helix</keyword>
<evidence type="ECO:0000256" key="2">
    <source>
        <dbReference type="SAM" id="Phobius"/>
    </source>
</evidence>
<evidence type="ECO:0008006" key="5">
    <source>
        <dbReference type="Google" id="ProtNLM"/>
    </source>
</evidence>
<organism evidence="3 4">
    <name type="scientific">Dethiosulfatarculus sandiegensis</name>
    <dbReference type="NCBI Taxonomy" id="1429043"/>
    <lineage>
        <taxon>Bacteria</taxon>
        <taxon>Pseudomonadati</taxon>
        <taxon>Thermodesulfobacteriota</taxon>
        <taxon>Desulfarculia</taxon>
        <taxon>Desulfarculales</taxon>
        <taxon>Desulfarculaceae</taxon>
        <taxon>Dethiosulfatarculus</taxon>
    </lineage>
</organism>
<keyword evidence="2" id="KW-0472">Membrane</keyword>
<keyword evidence="4" id="KW-1185">Reference proteome</keyword>
<gene>
    <name evidence="3" type="ORF">X474_04455</name>
</gene>
<dbReference type="STRING" id="1429043.X474_04455"/>